<dbReference type="Gene3D" id="3.60.10.10">
    <property type="entry name" value="Endonuclease/exonuclease/phosphatase"/>
    <property type="match status" value="1"/>
</dbReference>
<dbReference type="InterPro" id="IPR036691">
    <property type="entry name" value="Endo/exonu/phosph_ase_sf"/>
</dbReference>
<organism evidence="1 2">
    <name type="scientific">Vitis vinifera</name>
    <name type="common">Grape</name>
    <dbReference type="NCBI Taxonomy" id="29760"/>
    <lineage>
        <taxon>Eukaryota</taxon>
        <taxon>Viridiplantae</taxon>
        <taxon>Streptophyta</taxon>
        <taxon>Embryophyta</taxon>
        <taxon>Tracheophyta</taxon>
        <taxon>Spermatophyta</taxon>
        <taxon>Magnoliopsida</taxon>
        <taxon>eudicotyledons</taxon>
        <taxon>Gunneridae</taxon>
        <taxon>Pentapetalae</taxon>
        <taxon>rosids</taxon>
        <taxon>Vitales</taxon>
        <taxon>Vitaceae</taxon>
        <taxon>Viteae</taxon>
        <taxon>Vitis</taxon>
    </lineage>
</organism>
<dbReference type="EMBL" id="QGNW01000006">
    <property type="protein sequence ID" value="RVX20895.1"/>
    <property type="molecule type" value="Genomic_DNA"/>
</dbReference>
<dbReference type="SUPFAM" id="SSF56219">
    <property type="entry name" value="DNase I-like"/>
    <property type="match status" value="1"/>
</dbReference>
<evidence type="ECO:0000313" key="1">
    <source>
        <dbReference type="EMBL" id="RVX20895.1"/>
    </source>
</evidence>
<gene>
    <name evidence="1" type="ORF">CK203_002785</name>
</gene>
<dbReference type="AlphaFoldDB" id="A0A438KI53"/>
<comment type="caution">
    <text evidence="1">The sequence shown here is derived from an EMBL/GenBank/DDBJ whole genome shotgun (WGS) entry which is preliminary data.</text>
</comment>
<evidence type="ECO:0000313" key="2">
    <source>
        <dbReference type="Proteomes" id="UP000288805"/>
    </source>
</evidence>
<sequence>MRMQIISWNVRGLHDPDKGRVIKSCLLAKNPSFVCLRETKTSSMTLRMIRSLGIGWTLGWGSLDARGTAEDVHMDLLPIQGWRGEVGGVGCNRRPLGQALVFSRDFNDIRGNLEKLIVFTLLDYGHQFMGKLNAMNSSQHCPMGPGGPLLSSYTLLVQFVRVGLTLVPKRKRVIVSTLSSLHRTCAKIKEESLGGRSLVYKTFENIDLILQHLEFKVWEHLNLKVNGKWLIEEEDLQGEISSSSFFGSLFENPQIRRPDVGVLFFCGGGGDWEGSI</sequence>
<accession>A0A438KI53</accession>
<reference evidence="1 2" key="1">
    <citation type="journal article" date="2018" name="PLoS Genet.">
        <title>Population sequencing reveals clonal diversity and ancestral inbreeding in the grapevine cultivar Chardonnay.</title>
        <authorList>
            <person name="Roach M.J."/>
            <person name="Johnson D.L."/>
            <person name="Bohlmann J."/>
            <person name="van Vuuren H.J."/>
            <person name="Jones S.J."/>
            <person name="Pretorius I.S."/>
            <person name="Schmidt S.A."/>
            <person name="Borneman A.R."/>
        </authorList>
    </citation>
    <scope>NUCLEOTIDE SEQUENCE [LARGE SCALE GENOMIC DNA]</scope>
    <source>
        <strain evidence="2">cv. Chardonnay</strain>
        <tissue evidence="1">Leaf</tissue>
    </source>
</reference>
<proteinExistence type="predicted"/>
<protein>
    <recommendedName>
        <fullName evidence="3">Endonuclease/exonuclease/phosphatase domain-containing protein</fullName>
    </recommendedName>
</protein>
<evidence type="ECO:0008006" key="3">
    <source>
        <dbReference type="Google" id="ProtNLM"/>
    </source>
</evidence>
<dbReference type="Proteomes" id="UP000288805">
    <property type="component" value="Unassembled WGS sequence"/>
</dbReference>
<name>A0A438KI53_VITVI</name>